<evidence type="ECO:0000256" key="9">
    <source>
        <dbReference type="RuleBase" id="RU364070"/>
    </source>
</evidence>
<evidence type="ECO:0000313" key="11">
    <source>
        <dbReference type="Proteomes" id="UP000583752"/>
    </source>
</evidence>
<evidence type="ECO:0000256" key="4">
    <source>
        <dbReference type="ARBA" id="ARBA00022475"/>
    </source>
</evidence>
<dbReference type="GO" id="GO:0005886">
    <property type="term" value="C:plasma membrane"/>
    <property type="evidence" value="ECO:0007669"/>
    <property type="project" value="UniProtKB-SubCell"/>
</dbReference>
<dbReference type="Pfam" id="PF00873">
    <property type="entry name" value="ACR_tran"/>
    <property type="match status" value="1"/>
</dbReference>
<comment type="subcellular location">
    <subcellularLocation>
        <location evidence="1 9">Cell inner membrane</location>
        <topology evidence="1 9">Multi-pass membrane protein</topology>
    </subcellularLocation>
</comment>
<dbReference type="GO" id="GO:0015562">
    <property type="term" value="F:efflux transmembrane transporter activity"/>
    <property type="evidence" value="ECO:0007669"/>
    <property type="project" value="InterPro"/>
</dbReference>
<dbReference type="EMBL" id="JABBGG010000008">
    <property type="protein sequence ID" value="NML62471.1"/>
    <property type="molecule type" value="Genomic_DNA"/>
</dbReference>
<feature type="transmembrane region" description="Helical" evidence="9">
    <location>
        <begin position="392"/>
        <end position="413"/>
    </location>
</feature>
<dbReference type="Gene3D" id="3.30.2090.10">
    <property type="entry name" value="Multidrug efflux transporter AcrB TolC docking domain, DN and DC subdomains"/>
    <property type="match status" value="2"/>
</dbReference>
<keyword evidence="5 9" id="KW-0997">Cell inner membrane</keyword>
<comment type="caution">
    <text evidence="10">The sequence shown here is derived from an EMBL/GenBank/DDBJ whole genome shotgun (WGS) entry which is preliminary data.</text>
</comment>
<evidence type="ECO:0000256" key="5">
    <source>
        <dbReference type="ARBA" id="ARBA00022519"/>
    </source>
</evidence>
<dbReference type="SUPFAM" id="SSF82693">
    <property type="entry name" value="Multidrug efflux transporter AcrB pore domain, PN1, PN2, PC1 and PC2 subdomains"/>
    <property type="match status" value="3"/>
</dbReference>
<dbReference type="Proteomes" id="UP000583752">
    <property type="component" value="Unassembled WGS sequence"/>
</dbReference>
<dbReference type="FunFam" id="1.20.1640.10:FF:000001">
    <property type="entry name" value="Efflux pump membrane transporter"/>
    <property type="match status" value="1"/>
</dbReference>
<dbReference type="SUPFAM" id="SSF82714">
    <property type="entry name" value="Multidrug efflux transporter AcrB TolC docking domain, DN and DC subdomains"/>
    <property type="match status" value="2"/>
</dbReference>
<keyword evidence="8 9" id="KW-0472">Membrane</keyword>
<dbReference type="Gene3D" id="3.30.70.1430">
    <property type="entry name" value="Multidrug efflux transporter AcrB pore domain"/>
    <property type="match status" value="2"/>
</dbReference>
<dbReference type="GO" id="GO:0009636">
    <property type="term" value="P:response to toxic substance"/>
    <property type="evidence" value="ECO:0007669"/>
    <property type="project" value="UniProtKB-ARBA"/>
</dbReference>
<evidence type="ECO:0000256" key="3">
    <source>
        <dbReference type="ARBA" id="ARBA00022448"/>
    </source>
</evidence>
<name>A0A848HRV1_9BURK</name>
<dbReference type="PRINTS" id="PR00702">
    <property type="entry name" value="ACRIFLAVINRP"/>
</dbReference>
<evidence type="ECO:0000256" key="8">
    <source>
        <dbReference type="ARBA" id="ARBA00023136"/>
    </source>
</evidence>
<comment type="similarity">
    <text evidence="2 9">Belongs to the resistance-nodulation-cell division (RND) (TC 2.A.6) family.</text>
</comment>
<evidence type="ECO:0000313" key="10">
    <source>
        <dbReference type="EMBL" id="NML62471.1"/>
    </source>
</evidence>
<dbReference type="InterPro" id="IPR027463">
    <property type="entry name" value="AcrB_DN_DC_subdom"/>
</dbReference>
<proteinExistence type="inferred from homology"/>
<keyword evidence="11" id="KW-1185">Reference proteome</keyword>
<organism evidence="10 11">
    <name type="scientific">Massilia polaris</name>
    <dbReference type="NCBI Taxonomy" id="2728846"/>
    <lineage>
        <taxon>Bacteria</taxon>
        <taxon>Pseudomonadati</taxon>
        <taxon>Pseudomonadota</taxon>
        <taxon>Betaproteobacteria</taxon>
        <taxon>Burkholderiales</taxon>
        <taxon>Oxalobacteraceae</taxon>
        <taxon>Telluria group</taxon>
        <taxon>Massilia</taxon>
    </lineage>
</organism>
<dbReference type="NCBIfam" id="TIGR00915">
    <property type="entry name" value="2A0602"/>
    <property type="match status" value="1"/>
</dbReference>
<dbReference type="Gene3D" id="3.30.70.1320">
    <property type="entry name" value="Multidrug efflux transporter AcrB pore domain like"/>
    <property type="match status" value="1"/>
</dbReference>
<dbReference type="NCBIfam" id="NF000282">
    <property type="entry name" value="RND_permease_1"/>
    <property type="match status" value="1"/>
</dbReference>
<feature type="transmembrane region" description="Helical" evidence="9">
    <location>
        <begin position="965"/>
        <end position="986"/>
    </location>
</feature>
<dbReference type="Gene3D" id="3.30.70.1440">
    <property type="entry name" value="Multidrug efflux transporter AcrB pore domain"/>
    <property type="match status" value="1"/>
</dbReference>
<feature type="transmembrane region" description="Helical" evidence="9">
    <location>
        <begin position="466"/>
        <end position="488"/>
    </location>
</feature>
<keyword evidence="6 9" id="KW-0812">Transmembrane</keyword>
<evidence type="ECO:0000256" key="2">
    <source>
        <dbReference type="ARBA" id="ARBA00010942"/>
    </source>
</evidence>
<reference evidence="10 11" key="1">
    <citation type="submission" date="2020-04" db="EMBL/GenBank/DDBJ databases">
        <title>Massilia sp. RP-1-19 isolated from soil.</title>
        <authorList>
            <person name="Dahal R.H."/>
        </authorList>
    </citation>
    <scope>NUCLEOTIDE SEQUENCE [LARGE SCALE GENOMIC DNA]</scope>
    <source>
        <strain evidence="10 11">RP-1-19</strain>
    </source>
</reference>
<feature type="transmembrane region" description="Helical" evidence="9">
    <location>
        <begin position="540"/>
        <end position="558"/>
    </location>
</feature>
<feature type="transmembrane region" description="Helical" evidence="9">
    <location>
        <begin position="434"/>
        <end position="460"/>
    </location>
</feature>
<evidence type="ECO:0000256" key="7">
    <source>
        <dbReference type="ARBA" id="ARBA00022989"/>
    </source>
</evidence>
<dbReference type="PANTHER" id="PTHR32063:SF10">
    <property type="entry name" value="EFFLUX PUMP MEMBRANE TRANSPORTER"/>
    <property type="match status" value="1"/>
</dbReference>
<dbReference type="Gene3D" id="1.20.1640.10">
    <property type="entry name" value="Multidrug efflux transporter AcrB transmembrane domain"/>
    <property type="match status" value="2"/>
</dbReference>
<feature type="transmembrane region" description="Helical" evidence="9">
    <location>
        <begin position="366"/>
        <end position="386"/>
    </location>
</feature>
<feature type="transmembrane region" description="Helical" evidence="9">
    <location>
        <begin position="895"/>
        <end position="915"/>
    </location>
</feature>
<feature type="transmembrane region" description="Helical" evidence="9">
    <location>
        <begin position="869"/>
        <end position="888"/>
    </location>
</feature>
<feature type="transmembrane region" description="Helical" evidence="9">
    <location>
        <begin position="1006"/>
        <end position="1028"/>
    </location>
</feature>
<keyword evidence="4" id="KW-1003">Cell membrane</keyword>
<dbReference type="GO" id="GO:0042910">
    <property type="term" value="F:xenobiotic transmembrane transporter activity"/>
    <property type="evidence" value="ECO:0007669"/>
    <property type="project" value="TreeGrafter"/>
</dbReference>
<feature type="transmembrane region" description="Helical" evidence="9">
    <location>
        <begin position="12"/>
        <end position="32"/>
    </location>
</feature>
<accession>A0A848HRV1</accession>
<dbReference type="InterPro" id="IPR004764">
    <property type="entry name" value="MdtF-like"/>
</dbReference>
<evidence type="ECO:0000256" key="1">
    <source>
        <dbReference type="ARBA" id="ARBA00004429"/>
    </source>
</evidence>
<sequence length="1054" mass="112501">MARFFIDRPIFAWVIALFIMVIGAVAITQLPIAQYPAVAPPSIVVNAAYPGASAQTLEDSVISVIEREMNGSPGLIYMESVSQANGTGSITLTFETGTDPALAQVDVQNRLSRATPRLPQAVVQQGVRVDQARSNFLMFTILSSDDPKWDPIALGDYASRTVLPEIQRIPGVGQAQLFGTEKAMRIWIDPAKLVGYNLSPADVNSAIRSQNAQVASGTIGDLPNIGGTAITATVVVSGQLSSIEQFGNIILRANPDGSTVRLKDVARIEIGGQSYATSARLNGKPSTGIGVQLSATGNALETAQLVRQRMDELAPYFPPGTKYAIPYDSSAFIDISIKQVVTTLIEAVILVFLVMYLFLQNFRYTIIPTIVVPVALLGSLGTLLALGFSINVLTMFGMVLVIGIVVDDAIIVVENVERIMSEEGLPPLEATRKAMSQISGAIIGVTVVLISVFVPLAFFAGAVGNIYRQFSAVMVSSIFFSAFMALSLTPALCAHLLKPVEAGHHHVKTGFFGWFNRGFSKTAKNYEGWVARILRRTGRALVVFTALIAVVALFFMRMPSSFLPNEDQGSIIANFQLPPGATLERTGAALKEAEEYILKQPEVASIVGVQGFSFSGQGQNMALGFITLKPWDERKGEGHGAADLAGRITGQLSKVRDAFIFAVSPPPIPELGRGTGFSFRLQDRGGNGREALLAARNQLLGMAGQSKVLAGVRPEGLEDAPQVELQIDRDKANALGVSFDAINTAISTSLGSAYINDFPNAGRLQRVVVQADAPSRMQPDDLLKLNAANNKGQQVPLSAFASTKWVTGPMQTVRYNGYPTVRISGDAAPGHSTGEALDEMERLAGQLPQGFAFEWTGQSREEKLSGSTVGILLAFALLAVFLSLAALYESWSIPFAVLLVVPLGVLGSLIAASLRGLENDVYFKVGLITIIGLGAKNAVLIIEFAKDLQAKGKPLVEAALEAAHLRFRPIIMTSLAFILGVLPLVIASGAGSASQRAIGTGVMGGMIFATALGVFFVPVFFVVVRKLFAGSERQRKKYAHEDDAPPAAIEVKHD</sequence>
<evidence type="ECO:0000256" key="6">
    <source>
        <dbReference type="ARBA" id="ARBA00022692"/>
    </source>
</evidence>
<keyword evidence="7 9" id="KW-1133">Transmembrane helix</keyword>
<dbReference type="RefSeq" id="WP_169467470.1">
    <property type="nucleotide sequence ID" value="NZ_JABBGG010000008.1"/>
</dbReference>
<gene>
    <name evidence="10" type="ORF">HHL21_15590</name>
</gene>
<dbReference type="InterPro" id="IPR001036">
    <property type="entry name" value="Acrflvin-R"/>
</dbReference>
<dbReference type="SUPFAM" id="SSF82866">
    <property type="entry name" value="Multidrug efflux transporter AcrB transmembrane domain"/>
    <property type="match status" value="2"/>
</dbReference>
<keyword evidence="3 9" id="KW-0813">Transport</keyword>
<dbReference type="FunFam" id="3.30.70.1430:FF:000001">
    <property type="entry name" value="Efflux pump membrane transporter"/>
    <property type="match status" value="1"/>
</dbReference>
<protein>
    <recommendedName>
        <fullName evidence="9">Efflux pump membrane transporter</fullName>
    </recommendedName>
</protein>
<dbReference type="PANTHER" id="PTHR32063">
    <property type="match status" value="1"/>
</dbReference>
<dbReference type="AlphaFoldDB" id="A0A848HRV1"/>
<feature type="transmembrane region" description="Helical" evidence="9">
    <location>
        <begin position="921"/>
        <end position="944"/>
    </location>
</feature>
<feature type="transmembrane region" description="Helical" evidence="9">
    <location>
        <begin position="340"/>
        <end position="359"/>
    </location>
</feature>